<evidence type="ECO:0000313" key="1">
    <source>
        <dbReference type="EMBL" id="KKK78480.1"/>
    </source>
</evidence>
<dbReference type="AlphaFoldDB" id="A0A0F8YXC3"/>
<feature type="non-terminal residue" evidence="1">
    <location>
        <position position="48"/>
    </location>
</feature>
<reference evidence="1" key="1">
    <citation type="journal article" date="2015" name="Nature">
        <title>Complex archaea that bridge the gap between prokaryotes and eukaryotes.</title>
        <authorList>
            <person name="Spang A."/>
            <person name="Saw J.H."/>
            <person name="Jorgensen S.L."/>
            <person name="Zaremba-Niedzwiedzka K."/>
            <person name="Martijn J."/>
            <person name="Lind A.E."/>
            <person name="van Eijk R."/>
            <person name="Schleper C."/>
            <person name="Guy L."/>
            <person name="Ettema T.J."/>
        </authorList>
    </citation>
    <scope>NUCLEOTIDE SEQUENCE</scope>
</reference>
<accession>A0A0F8YXC3</accession>
<comment type="caution">
    <text evidence="1">The sequence shown here is derived from an EMBL/GenBank/DDBJ whole genome shotgun (WGS) entry which is preliminary data.</text>
</comment>
<sequence length="48" mass="5027">MRKLILSAVVTVVALAVAGVAYAAIVQDFELTIKPNRASTKKKPVSAS</sequence>
<name>A0A0F8YXC3_9ZZZZ</name>
<protein>
    <submittedName>
        <fullName evidence="1">Uncharacterized protein</fullName>
    </submittedName>
</protein>
<dbReference type="EMBL" id="LAZR01054473">
    <property type="protein sequence ID" value="KKK78480.1"/>
    <property type="molecule type" value="Genomic_DNA"/>
</dbReference>
<gene>
    <name evidence="1" type="ORF">LCGC14_2843170</name>
</gene>
<organism evidence="1">
    <name type="scientific">marine sediment metagenome</name>
    <dbReference type="NCBI Taxonomy" id="412755"/>
    <lineage>
        <taxon>unclassified sequences</taxon>
        <taxon>metagenomes</taxon>
        <taxon>ecological metagenomes</taxon>
    </lineage>
</organism>
<proteinExistence type="predicted"/>